<dbReference type="PROSITE" id="PS50111">
    <property type="entry name" value="CHEMOTAXIS_TRANSDUC_2"/>
    <property type="match status" value="1"/>
</dbReference>
<name>A0A517ZD98_9PLAN</name>
<evidence type="ECO:0000313" key="9">
    <source>
        <dbReference type="Proteomes" id="UP000320496"/>
    </source>
</evidence>
<evidence type="ECO:0000256" key="4">
    <source>
        <dbReference type="SAM" id="MobiDB-lite"/>
    </source>
</evidence>
<evidence type="ECO:0000313" key="8">
    <source>
        <dbReference type="EMBL" id="QDU40447.1"/>
    </source>
</evidence>
<dbReference type="Proteomes" id="UP000320496">
    <property type="component" value="Chromosome"/>
</dbReference>
<feature type="domain" description="Methyl-accepting transducer" evidence="7">
    <location>
        <begin position="148"/>
        <end position="384"/>
    </location>
</feature>
<dbReference type="GO" id="GO:0016020">
    <property type="term" value="C:membrane"/>
    <property type="evidence" value="ECO:0007669"/>
    <property type="project" value="InterPro"/>
</dbReference>
<evidence type="ECO:0000256" key="2">
    <source>
        <dbReference type="PROSITE-ProRule" id="PRU00284"/>
    </source>
</evidence>
<dbReference type="OrthoDB" id="221239at2"/>
<feature type="chain" id="PRO_5021703671" evidence="6">
    <location>
        <begin position="20"/>
        <end position="470"/>
    </location>
</feature>
<keyword evidence="1 2" id="KW-0807">Transducer</keyword>
<keyword evidence="3" id="KW-0175">Coiled coil</keyword>
<keyword evidence="5" id="KW-1133">Transmembrane helix</keyword>
<feature type="coiled-coil region" evidence="3">
    <location>
        <begin position="212"/>
        <end position="246"/>
    </location>
</feature>
<dbReference type="RefSeq" id="WP_145371739.1">
    <property type="nucleotide sequence ID" value="NZ_CP036275.1"/>
</dbReference>
<dbReference type="EMBL" id="CP036275">
    <property type="protein sequence ID" value="QDU40447.1"/>
    <property type="molecule type" value="Genomic_DNA"/>
</dbReference>
<dbReference type="PANTHER" id="PTHR32089:SF112">
    <property type="entry name" value="LYSOZYME-LIKE PROTEIN-RELATED"/>
    <property type="match status" value="1"/>
</dbReference>
<organism evidence="8 9">
    <name type="scientific">Maioricimonas rarisocia</name>
    <dbReference type="NCBI Taxonomy" id="2528026"/>
    <lineage>
        <taxon>Bacteria</taxon>
        <taxon>Pseudomonadati</taxon>
        <taxon>Planctomycetota</taxon>
        <taxon>Planctomycetia</taxon>
        <taxon>Planctomycetales</taxon>
        <taxon>Planctomycetaceae</taxon>
        <taxon>Maioricimonas</taxon>
    </lineage>
</organism>
<dbReference type="PANTHER" id="PTHR32089">
    <property type="entry name" value="METHYL-ACCEPTING CHEMOTAXIS PROTEIN MCPB"/>
    <property type="match status" value="1"/>
</dbReference>
<feature type="signal peptide" evidence="6">
    <location>
        <begin position="1"/>
        <end position="19"/>
    </location>
</feature>
<dbReference type="InterPro" id="IPR004089">
    <property type="entry name" value="MCPsignal_dom"/>
</dbReference>
<keyword evidence="5" id="KW-0472">Membrane</keyword>
<reference evidence="8 9" key="1">
    <citation type="submission" date="2019-02" db="EMBL/GenBank/DDBJ databases">
        <title>Deep-cultivation of Planctomycetes and their phenomic and genomic characterization uncovers novel biology.</title>
        <authorList>
            <person name="Wiegand S."/>
            <person name="Jogler M."/>
            <person name="Boedeker C."/>
            <person name="Pinto D."/>
            <person name="Vollmers J."/>
            <person name="Rivas-Marin E."/>
            <person name="Kohn T."/>
            <person name="Peeters S.H."/>
            <person name="Heuer A."/>
            <person name="Rast P."/>
            <person name="Oberbeckmann S."/>
            <person name="Bunk B."/>
            <person name="Jeske O."/>
            <person name="Meyerdierks A."/>
            <person name="Storesund J.E."/>
            <person name="Kallscheuer N."/>
            <person name="Luecker S."/>
            <person name="Lage O.M."/>
            <person name="Pohl T."/>
            <person name="Merkel B.J."/>
            <person name="Hornburger P."/>
            <person name="Mueller R.-W."/>
            <person name="Bruemmer F."/>
            <person name="Labrenz M."/>
            <person name="Spormann A.M."/>
            <person name="Op den Camp H."/>
            <person name="Overmann J."/>
            <person name="Amann R."/>
            <person name="Jetten M.S.M."/>
            <person name="Mascher T."/>
            <person name="Medema M.H."/>
            <person name="Devos D.P."/>
            <person name="Kaster A.-K."/>
            <person name="Ovreas L."/>
            <person name="Rohde M."/>
            <person name="Galperin M.Y."/>
            <person name="Jogler C."/>
        </authorList>
    </citation>
    <scope>NUCLEOTIDE SEQUENCE [LARGE SCALE GENOMIC DNA]</scope>
    <source>
        <strain evidence="8 9">Mal4</strain>
    </source>
</reference>
<dbReference type="GO" id="GO:0007165">
    <property type="term" value="P:signal transduction"/>
    <property type="evidence" value="ECO:0007669"/>
    <property type="project" value="UniProtKB-KW"/>
</dbReference>
<dbReference type="SMART" id="SM00283">
    <property type="entry name" value="MA"/>
    <property type="match status" value="1"/>
</dbReference>
<proteinExistence type="predicted"/>
<evidence type="ECO:0000256" key="5">
    <source>
        <dbReference type="SAM" id="Phobius"/>
    </source>
</evidence>
<keyword evidence="5" id="KW-0812">Transmembrane</keyword>
<protein>
    <submittedName>
        <fullName evidence="8">Methyl-accepting chemotaxis protein 4</fullName>
    </submittedName>
</protein>
<sequence precursor="true">MKLKWILVGTHLLAALAGAAAVAVARSGGGNVVPAAAAGLTVVVLGIAVAWFLQRGLRRVEQAVASGESHGEQTSGIDEIDRLIERLREFTHRWSASVANGRRQIREVETLLLQCDRRHGATRTPASEDPSGQLRNLLASLAGEATSELHQLLEYRDEVSRATGEIATDTELQSEAVNRTSTFVEQMSAHFDAISENAEAVRGTASGASDAIGSAQQTMEELNRGLEQLKGHVHVAERKLRALGERSNEIGAIADTIGTISSRTDLLALNASIESYRAGEQGRGFSVVAEEVRKLSEQTARAAHEVKTLIDSIQLEAQESILTLGQQHDQVDREVARVRTASESLDRVRGTCRESASRVTEIGETVRQQLMLVQEILLAAERISEAARENRSRAEGVGWRMKTMGSSVRKIEESLTALRGGVSRSRLPAALEEDDVPIEPPSQVEENSGSRAVESIDEAMTLVGKAMADG</sequence>
<evidence type="ECO:0000256" key="3">
    <source>
        <dbReference type="SAM" id="Coils"/>
    </source>
</evidence>
<evidence type="ECO:0000256" key="6">
    <source>
        <dbReference type="SAM" id="SignalP"/>
    </source>
</evidence>
<feature type="region of interest" description="Disordered" evidence="4">
    <location>
        <begin position="426"/>
        <end position="452"/>
    </location>
</feature>
<feature type="transmembrane region" description="Helical" evidence="5">
    <location>
        <begin position="35"/>
        <end position="53"/>
    </location>
</feature>
<accession>A0A517ZD98</accession>
<evidence type="ECO:0000259" key="7">
    <source>
        <dbReference type="PROSITE" id="PS50111"/>
    </source>
</evidence>
<dbReference type="Pfam" id="PF00015">
    <property type="entry name" value="MCPsignal"/>
    <property type="match status" value="1"/>
</dbReference>
<dbReference type="Gene3D" id="1.10.287.950">
    <property type="entry name" value="Methyl-accepting chemotaxis protein"/>
    <property type="match status" value="1"/>
</dbReference>
<keyword evidence="6" id="KW-0732">Signal</keyword>
<evidence type="ECO:0000256" key="1">
    <source>
        <dbReference type="ARBA" id="ARBA00023224"/>
    </source>
</evidence>
<keyword evidence="9" id="KW-1185">Reference proteome</keyword>
<dbReference type="KEGG" id="mri:Mal4_48040"/>
<dbReference type="AlphaFoldDB" id="A0A517ZD98"/>
<gene>
    <name evidence="8" type="primary">mcp4</name>
    <name evidence="8" type="ORF">Mal4_48040</name>
</gene>
<dbReference type="SUPFAM" id="SSF58104">
    <property type="entry name" value="Methyl-accepting chemotaxis protein (MCP) signaling domain"/>
    <property type="match status" value="1"/>
</dbReference>